<reference evidence="1 2" key="1">
    <citation type="submission" date="2022-05" db="EMBL/GenBank/DDBJ databases">
        <authorList>
            <consortium name="Genoscope - CEA"/>
            <person name="William W."/>
        </authorList>
    </citation>
    <scope>NUCLEOTIDE SEQUENCE [LARGE SCALE GENOMIC DNA]</scope>
</reference>
<dbReference type="Proteomes" id="UP001159427">
    <property type="component" value="Unassembled WGS sequence"/>
</dbReference>
<evidence type="ECO:0000313" key="2">
    <source>
        <dbReference type="Proteomes" id="UP001159427"/>
    </source>
</evidence>
<organism evidence="1 2">
    <name type="scientific">Porites evermanni</name>
    <dbReference type="NCBI Taxonomy" id="104178"/>
    <lineage>
        <taxon>Eukaryota</taxon>
        <taxon>Metazoa</taxon>
        <taxon>Cnidaria</taxon>
        <taxon>Anthozoa</taxon>
        <taxon>Hexacorallia</taxon>
        <taxon>Scleractinia</taxon>
        <taxon>Fungiina</taxon>
        <taxon>Poritidae</taxon>
        <taxon>Porites</taxon>
    </lineage>
</organism>
<comment type="caution">
    <text evidence="1">The sequence shown here is derived from an EMBL/GenBank/DDBJ whole genome shotgun (WGS) entry which is preliminary data.</text>
</comment>
<sequence>MSITRSFLEPKELLMFFPQNFPSMKVSKNKVLGTAQKLTGTKENIWVDVDIGEPEPWSGLIIKAVPKISSQLPAQHTTSWQRSGARRLEKGPPTYHLEIYCGKAEKLAPLGSSQANEALNNTIGSKAPKTGIIDQVRAMTIM</sequence>
<proteinExistence type="predicted"/>
<name>A0ABN8Q2N1_9CNID</name>
<keyword evidence="2" id="KW-1185">Reference proteome</keyword>
<protein>
    <submittedName>
        <fullName evidence="1">Uncharacterized protein</fullName>
    </submittedName>
</protein>
<gene>
    <name evidence="1" type="ORF">PEVE_00001396</name>
</gene>
<dbReference type="EMBL" id="CALNXI010001076">
    <property type="protein sequence ID" value="CAH3154412.1"/>
    <property type="molecule type" value="Genomic_DNA"/>
</dbReference>
<accession>A0ABN8Q2N1</accession>
<evidence type="ECO:0000313" key="1">
    <source>
        <dbReference type="EMBL" id="CAH3154412.1"/>
    </source>
</evidence>